<dbReference type="RefSeq" id="WP_377377934.1">
    <property type="nucleotide sequence ID" value="NZ_JBHSSW010000009.1"/>
</dbReference>
<gene>
    <name evidence="2" type="ORF">ACFQDM_08300</name>
</gene>
<evidence type="ECO:0000256" key="1">
    <source>
        <dbReference type="SAM" id="SignalP"/>
    </source>
</evidence>
<proteinExistence type="predicted"/>
<organism evidence="2 3">
    <name type="scientific">Ponticaulis profundi</name>
    <dbReference type="NCBI Taxonomy" id="2665222"/>
    <lineage>
        <taxon>Bacteria</taxon>
        <taxon>Pseudomonadati</taxon>
        <taxon>Pseudomonadota</taxon>
        <taxon>Alphaproteobacteria</taxon>
        <taxon>Hyphomonadales</taxon>
        <taxon>Hyphomonadaceae</taxon>
        <taxon>Ponticaulis</taxon>
    </lineage>
</organism>
<evidence type="ECO:0008006" key="4">
    <source>
        <dbReference type="Google" id="ProtNLM"/>
    </source>
</evidence>
<evidence type="ECO:0000313" key="3">
    <source>
        <dbReference type="Proteomes" id="UP001596303"/>
    </source>
</evidence>
<dbReference type="NCBIfam" id="NF047637">
    <property type="entry name" value="lipo_CC0125"/>
    <property type="match status" value="1"/>
</dbReference>
<reference evidence="3" key="1">
    <citation type="journal article" date="2019" name="Int. J. Syst. Evol. Microbiol.">
        <title>The Global Catalogue of Microorganisms (GCM) 10K type strain sequencing project: providing services to taxonomists for standard genome sequencing and annotation.</title>
        <authorList>
            <consortium name="The Broad Institute Genomics Platform"/>
            <consortium name="The Broad Institute Genome Sequencing Center for Infectious Disease"/>
            <person name="Wu L."/>
            <person name="Ma J."/>
        </authorList>
    </citation>
    <scope>NUCLEOTIDE SEQUENCE [LARGE SCALE GENOMIC DNA]</scope>
    <source>
        <strain evidence="3">CGMCC-1.15741</strain>
    </source>
</reference>
<evidence type="ECO:0000313" key="2">
    <source>
        <dbReference type="EMBL" id="MFC6198076.1"/>
    </source>
</evidence>
<feature type="chain" id="PRO_5045732179" description="DUF4136 domain-containing protein" evidence="1">
    <location>
        <begin position="19"/>
        <end position="177"/>
    </location>
</feature>
<dbReference type="EMBL" id="JBHSSW010000009">
    <property type="protein sequence ID" value="MFC6198076.1"/>
    <property type="molecule type" value="Genomic_DNA"/>
</dbReference>
<accession>A0ABW1S8U4</accession>
<sequence length="177" mass="19936">MSRVKTALFSAVALAGLAACSTSTPYGPAVDSRYGFSETQIEQDRWTVSFSGNSLTDLKTVETYLLYRAAELTVQNGYDYFEMIDRKVDEDKELRSVGPSPYSPAFAFRYYSPRWGWRSTFDPYFNDITLREVTRYEGIAEIIMGQGPKPAGNPRVYDAEDVLMNLSGKVMRAPAPY</sequence>
<keyword evidence="3" id="KW-1185">Reference proteome</keyword>
<feature type="signal peptide" evidence="1">
    <location>
        <begin position="1"/>
        <end position="18"/>
    </location>
</feature>
<protein>
    <recommendedName>
        <fullName evidence="4">DUF4136 domain-containing protein</fullName>
    </recommendedName>
</protein>
<name>A0ABW1S8U4_9PROT</name>
<comment type="caution">
    <text evidence="2">The sequence shown here is derived from an EMBL/GenBank/DDBJ whole genome shotgun (WGS) entry which is preliminary data.</text>
</comment>
<dbReference type="PROSITE" id="PS51257">
    <property type="entry name" value="PROKAR_LIPOPROTEIN"/>
    <property type="match status" value="1"/>
</dbReference>
<keyword evidence="1" id="KW-0732">Signal</keyword>
<dbReference type="Proteomes" id="UP001596303">
    <property type="component" value="Unassembled WGS sequence"/>
</dbReference>